<evidence type="ECO:0000259" key="1">
    <source>
        <dbReference type="Pfam" id="PF13358"/>
    </source>
</evidence>
<name>A0A0F9NPH9_9ZZZZ</name>
<dbReference type="InterPro" id="IPR047655">
    <property type="entry name" value="Transpos_IS630-like"/>
</dbReference>
<dbReference type="GO" id="GO:0003676">
    <property type="term" value="F:nucleic acid binding"/>
    <property type="evidence" value="ECO:0007669"/>
    <property type="project" value="InterPro"/>
</dbReference>
<dbReference type="AlphaFoldDB" id="A0A0F9NPH9"/>
<dbReference type="InterPro" id="IPR038717">
    <property type="entry name" value="Tc1-like_DDE_dom"/>
</dbReference>
<dbReference type="InterPro" id="IPR036397">
    <property type="entry name" value="RNaseH_sf"/>
</dbReference>
<dbReference type="Pfam" id="PF13358">
    <property type="entry name" value="DDE_3"/>
    <property type="match status" value="1"/>
</dbReference>
<comment type="caution">
    <text evidence="2">The sequence shown here is derived from an EMBL/GenBank/DDBJ whole genome shotgun (WGS) entry which is preliminary data.</text>
</comment>
<dbReference type="EMBL" id="LAZR01003152">
    <property type="protein sequence ID" value="KKN21380.1"/>
    <property type="molecule type" value="Genomic_DNA"/>
</dbReference>
<feature type="domain" description="Tc1-like transposase DDE" evidence="1">
    <location>
        <begin position="111"/>
        <end position="246"/>
    </location>
</feature>
<gene>
    <name evidence="2" type="ORF">LCGC14_0925970</name>
</gene>
<sequence>MALVGGWFDRRDELLECLRQGPESVLPANPATVTPPSRWQLATIGQAAPWLQTYTVSGVWRVLQRYKLRFGSPLGAAQVQQYSPDPDYAVKEAHLLDCLRQAATQADTTVLLFLDEMGYYRWPKTTPVWWDDTGSAAPVADRQQSKQQQWRLIGVLNALTGAVDYLDGYGVGRAKVIAMYQTIAQRYAWAERIYVVQDNWSIHRHPDVMTALQSLPSLEPVWLPTYAPWLNPIEKLWRWLRQHVLHIHQLAHDWLQLQHRVHAFLEQFADGSGQLLRYVGLAGNGKLASAIRLT</sequence>
<accession>A0A0F9NPH9</accession>
<proteinExistence type="predicted"/>
<reference evidence="2" key="1">
    <citation type="journal article" date="2015" name="Nature">
        <title>Complex archaea that bridge the gap between prokaryotes and eukaryotes.</title>
        <authorList>
            <person name="Spang A."/>
            <person name="Saw J.H."/>
            <person name="Jorgensen S.L."/>
            <person name="Zaremba-Niedzwiedzka K."/>
            <person name="Martijn J."/>
            <person name="Lind A.E."/>
            <person name="van Eijk R."/>
            <person name="Schleper C."/>
            <person name="Guy L."/>
            <person name="Ettema T.J."/>
        </authorList>
    </citation>
    <scope>NUCLEOTIDE SEQUENCE</scope>
</reference>
<evidence type="ECO:0000313" key="2">
    <source>
        <dbReference type="EMBL" id="KKN21380.1"/>
    </source>
</evidence>
<organism evidence="2">
    <name type="scientific">marine sediment metagenome</name>
    <dbReference type="NCBI Taxonomy" id="412755"/>
    <lineage>
        <taxon>unclassified sequences</taxon>
        <taxon>metagenomes</taxon>
        <taxon>ecological metagenomes</taxon>
    </lineage>
</organism>
<dbReference type="Gene3D" id="3.30.420.10">
    <property type="entry name" value="Ribonuclease H-like superfamily/Ribonuclease H"/>
    <property type="match status" value="1"/>
</dbReference>
<protein>
    <recommendedName>
        <fullName evidence="1">Tc1-like transposase DDE domain-containing protein</fullName>
    </recommendedName>
</protein>
<dbReference type="NCBIfam" id="NF033545">
    <property type="entry name" value="transpos_IS630"/>
    <property type="match status" value="1"/>
</dbReference>